<evidence type="ECO:0000259" key="4">
    <source>
        <dbReference type="Pfam" id="PF01494"/>
    </source>
</evidence>
<keyword evidence="3" id="KW-0560">Oxidoreductase</keyword>
<proteinExistence type="predicted"/>
<comment type="caution">
    <text evidence="5">The sequence shown here is derived from an EMBL/GenBank/DDBJ whole genome shotgun (WGS) entry which is preliminary data.</text>
</comment>
<dbReference type="InterPro" id="IPR036188">
    <property type="entry name" value="FAD/NAD-bd_sf"/>
</dbReference>
<name>A0A9W9HD12_9EURO</name>
<evidence type="ECO:0000256" key="2">
    <source>
        <dbReference type="ARBA" id="ARBA00022827"/>
    </source>
</evidence>
<accession>A0A9W9HD12</accession>
<dbReference type="Pfam" id="PF01494">
    <property type="entry name" value="FAD_binding_3"/>
    <property type="match status" value="1"/>
</dbReference>
<reference evidence="5" key="1">
    <citation type="submission" date="2022-11" db="EMBL/GenBank/DDBJ databases">
        <authorList>
            <person name="Petersen C."/>
        </authorList>
    </citation>
    <scope>NUCLEOTIDE SEQUENCE</scope>
    <source>
        <strain evidence="5">IBT 22155</strain>
    </source>
</reference>
<dbReference type="OrthoDB" id="417877at2759"/>
<reference evidence="5" key="2">
    <citation type="journal article" date="2023" name="IMA Fungus">
        <title>Comparative genomic study of the Penicillium genus elucidates a diverse pangenome and 15 lateral gene transfer events.</title>
        <authorList>
            <person name="Petersen C."/>
            <person name="Sorensen T."/>
            <person name="Nielsen M.R."/>
            <person name="Sondergaard T.E."/>
            <person name="Sorensen J.L."/>
            <person name="Fitzpatrick D.A."/>
            <person name="Frisvad J.C."/>
            <person name="Nielsen K.L."/>
        </authorList>
    </citation>
    <scope>NUCLEOTIDE SEQUENCE</scope>
    <source>
        <strain evidence="5">IBT 22155</strain>
    </source>
</reference>
<dbReference type="GeneID" id="81402122"/>
<evidence type="ECO:0000256" key="3">
    <source>
        <dbReference type="ARBA" id="ARBA00023002"/>
    </source>
</evidence>
<dbReference type="RefSeq" id="XP_056525065.1">
    <property type="nucleotide sequence ID" value="XM_056662952.1"/>
</dbReference>
<dbReference type="GO" id="GO:0071949">
    <property type="term" value="F:FAD binding"/>
    <property type="evidence" value="ECO:0007669"/>
    <property type="project" value="InterPro"/>
</dbReference>
<dbReference type="InterPro" id="IPR002938">
    <property type="entry name" value="FAD-bd"/>
</dbReference>
<dbReference type="GO" id="GO:0016491">
    <property type="term" value="F:oxidoreductase activity"/>
    <property type="evidence" value="ECO:0007669"/>
    <property type="project" value="UniProtKB-KW"/>
</dbReference>
<dbReference type="InterPro" id="IPR051104">
    <property type="entry name" value="FAD_monoxygenase"/>
</dbReference>
<sequence length="450" mass="49071">NRLPFNPFNIMASNSSTTTPSLEVAIVGGGIIGVMTALGLINRGIKVTIYERTSSWHEIGAGFSFTGVAQECMRRLDPGIFDVLGRISQKSDPNNASTSYWNAYHPQTKQEAEDESTSLLFQMPGNKLSFWGCVRSHFLLGMAALLPDGAAKFGKQLVSYDDNDSNDKVVLHFADGSTAEAHAVLGCDGIHSTARKVLLGANHPATRPSYTHTVAYRTMLPIDAGIAALGEAKAMSGCMHCGPNANMMSYPVMNGTLLNVAFFAHESSEFPDPERMTAPATRDELERIVVGWGPHLVDIAKCFPENMVKWGIFDMDEHPAPTYARGRVCLAGDAAHASSPFQGVGACIGVEDALVLCEALDMVQASSNSGDHRDQRAAIVHALQAYSQARMERGKWVVRSSREMGQMYQWRYGPTGRDAERCKLKLERASRTIWDYDVEKMVTDIKAAAT</sequence>
<feature type="domain" description="FAD-binding" evidence="4">
    <location>
        <begin position="22"/>
        <end position="365"/>
    </location>
</feature>
<keyword evidence="2" id="KW-0274">FAD</keyword>
<dbReference type="Proteomes" id="UP001149079">
    <property type="component" value="Unassembled WGS sequence"/>
</dbReference>
<gene>
    <name evidence="5" type="ORF">N7515_002208</name>
</gene>
<dbReference type="EMBL" id="JAPQKL010000002">
    <property type="protein sequence ID" value="KAJ5143421.1"/>
    <property type="molecule type" value="Genomic_DNA"/>
</dbReference>
<dbReference type="AlphaFoldDB" id="A0A9W9HD12"/>
<feature type="non-terminal residue" evidence="5">
    <location>
        <position position="450"/>
    </location>
</feature>
<dbReference type="SUPFAM" id="SSF54373">
    <property type="entry name" value="FAD-linked reductases, C-terminal domain"/>
    <property type="match status" value="1"/>
</dbReference>
<protein>
    <recommendedName>
        <fullName evidence="4">FAD-binding domain-containing protein</fullName>
    </recommendedName>
</protein>
<organism evidence="5 6">
    <name type="scientific">Penicillium bovifimosum</name>
    <dbReference type="NCBI Taxonomy" id="126998"/>
    <lineage>
        <taxon>Eukaryota</taxon>
        <taxon>Fungi</taxon>
        <taxon>Dikarya</taxon>
        <taxon>Ascomycota</taxon>
        <taxon>Pezizomycotina</taxon>
        <taxon>Eurotiomycetes</taxon>
        <taxon>Eurotiomycetidae</taxon>
        <taxon>Eurotiales</taxon>
        <taxon>Aspergillaceae</taxon>
        <taxon>Penicillium</taxon>
    </lineage>
</organism>
<evidence type="ECO:0000256" key="1">
    <source>
        <dbReference type="ARBA" id="ARBA00022630"/>
    </source>
</evidence>
<keyword evidence="6" id="KW-1185">Reference proteome</keyword>
<keyword evidence="1" id="KW-0285">Flavoprotein</keyword>
<dbReference type="Gene3D" id="3.50.50.60">
    <property type="entry name" value="FAD/NAD(P)-binding domain"/>
    <property type="match status" value="1"/>
</dbReference>
<evidence type="ECO:0000313" key="5">
    <source>
        <dbReference type="EMBL" id="KAJ5143421.1"/>
    </source>
</evidence>
<dbReference type="PRINTS" id="PR00420">
    <property type="entry name" value="RNGMNOXGNASE"/>
</dbReference>
<dbReference type="PANTHER" id="PTHR46720:SF3">
    <property type="entry name" value="FAD-BINDING DOMAIN-CONTAINING PROTEIN-RELATED"/>
    <property type="match status" value="1"/>
</dbReference>
<dbReference type="GO" id="GO:0044550">
    <property type="term" value="P:secondary metabolite biosynthetic process"/>
    <property type="evidence" value="ECO:0007669"/>
    <property type="project" value="TreeGrafter"/>
</dbReference>
<dbReference type="PANTHER" id="PTHR46720">
    <property type="entry name" value="HYDROXYLASE, PUTATIVE (AFU_ORTHOLOGUE AFUA_3G01460)-RELATED"/>
    <property type="match status" value="1"/>
</dbReference>
<dbReference type="SUPFAM" id="SSF51905">
    <property type="entry name" value="FAD/NAD(P)-binding domain"/>
    <property type="match status" value="1"/>
</dbReference>
<evidence type="ECO:0000313" key="6">
    <source>
        <dbReference type="Proteomes" id="UP001149079"/>
    </source>
</evidence>